<keyword evidence="3" id="KW-1185">Reference proteome</keyword>
<gene>
    <name evidence="2" type="ORF">V8G54_004615</name>
</gene>
<evidence type="ECO:0000256" key="1">
    <source>
        <dbReference type="SAM" id="MobiDB-lite"/>
    </source>
</evidence>
<sequence length="154" mass="16787">MPTLPNPILRSLHYSQSQRISAMILRMVYRPGRSLSQLSMSSRISSHSLVSLRKPCLIPSSTMSSHFLSSMLKYSSCTILFITTSLALYKSSISSSVSWSSSKSDSKSPSSTLSRGRIRSSSISSSSVSSCFPDSFRCRIASMIDGSTCSSPFM</sequence>
<dbReference type="Proteomes" id="UP001374535">
    <property type="component" value="Chromosome 1"/>
</dbReference>
<feature type="region of interest" description="Disordered" evidence="1">
    <location>
        <begin position="97"/>
        <end position="117"/>
    </location>
</feature>
<dbReference type="AlphaFoldDB" id="A0AAQ3SFF8"/>
<evidence type="ECO:0000313" key="3">
    <source>
        <dbReference type="Proteomes" id="UP001374535"/>
    </source>
</evidence>
<organism evidence="2 3">
    <name type="scientific">Vigna mungo</name>
    <name type="common">Black gram</name>
    <name type="synonym">Phaseolus mungo</name>
    <dbReference type="NCBI Taxonomy" id="3915"/>
    <lineage>
        <taxon>Eukaryota</taxon>
        <taxon>Viridiplantae</taxon>
        <taxon>Streptophyta</taxon>
        <taxon>Embryophyta</taxon>
        <taxon>Tracheophyta</taxon>
        <taxon>Spermatophyta</taxon>
        <taxon>Magnoliopsida</taxon>
        <taxon>eudicotyledons</taxon>
        <taxon>Gunneridae</taxon>
        <taxon>Pentapetalae</taxon>
        <taxon>rosids</taxon>
        <taxon>fabids</taxon>
        <taxon>Fabales</taxon>
        <taxon>Fabaceae</taxon>
        <taxon>Papilionoideae</taxon>
        <taxon>50 kb inversion clade</taxon>
        <taxon>NPAAA clade</taxon>
        <taxon>indigoferoid/millettioid clade</taxon>
        <taxon>Phaseoleae</taxon>
        <taxon>Vigna</taxon>
    </lineage>
</organism>
<protein>
    <submittedName>
        <fullName evidence="2">Uncharacterized protein</fullName>
    </submittedName>
</protein>
<name>A0AAQ3SFF8_VIGMU</name>
<dbReference type="EMBL" id="CP144700">
    <property type="protein sequence ID" value="WVZ26071.1"/>
    <property type="molecule type" value="Genomic_DNA"/>
</dbReference>
<reference evidence="2 3" key="1">
    <citation type="journal article" date="2023" name="Life. Sci Alliance">
        <title>Evolutionary insights into 3D genome organization and epigenetic landscape of Vigna mungo.</title>
        <authorList>
            <person name="Junaid A."/>
            <person name="Singh B."/>
            <person name="Bhatia S."/>
        </authorList>
    </citation>
    <scope>NUCLEOTIDE SEQUENCE [LARGE SCALE GENOMIC DNA]</scope>
    <source>
        <strain evidence="2">Urdbean</strain>
    </source>
</reference>
<proteinExistence type="predicted"/>
<evidence type="ECO:0000313" key="2">
    <source>
        <dbReference type="EMBL" id="WVZ26071.1"/>
    </source>
</evidence>
<accession>A0AAQ3SFF8</accession>